<gene>
    <name evidence="5" type="ORF">K458DRAFT_295984</name>
</gene>
<dbReference type="GO" id="GO:0005524">
    <property type="term" value="F:ATP binding"/>
    <property type="evidence" value="ECO:0007669"/>
    <property type="project" value="InterPro"/>
</dbReference>
<evidence type="ECO:0000313" key="6">
    <source>
        <dbReference type="Proteomes" id="UP000799291"/>
    </source>
</evidence>
<organism evidence="5 6">
    <name type="scientific">Lentithecium fluviatile CBS 122367</name>
    <dbReference type="NCBI Taxonomy" id="1168545"/>
    <lineage>
        <taxon>Eukaryota</taxon>
        <taxon>Fungi</taxon>
        <taxon>Dikarya</taxon>
        <taxon>Ascomycota</taxon>
        <taxon>Pezizomycotina</taxon>
        <taxon>Dothideomycetes</taxon>
        <taxon>Pleosporomycetidae</taxon>
        <taxon>Pleosporales</taxon>
        <taxon>Massarineae</taxon>
        <taxon>Lentitheciaceae</taxon>
        <taxon>Lentithecium</taxon>
    </lineage>
</organism>
<dbReference type="OrthoDB" id="442176at2759"/>
<dbReference type="CDD" id="cd01428">
    <property type="entry name" value="ADK"/>
    <property type="match status" value="1"/>
</dbReference>
<dbReference type="AlphaFoldDB" id="A0A6G1JAP5"/>
<evidence type="ECO:0000256" key="4">
    <source>
        <dbReference type="RuleBase" id="RU003330"/>
    </source>
</evidence>
<sequence>GTQCALLEKRFNCADLSVGDLLRAEADKPESTWAKILQENLRTGRVGTKEMTGGIMKGAVDELVVKGVQTIILDGFPQKLETTEYFEEFVKPFACVLVLECPVEVLQKRLLERRRADDDAETIVKRVDVYNQTTAVVLDKYKAAGKLVRVDADAEVVKVAAEIKRVLEASGVRLEARQ</sequence>
<protein>
    <submittedName>
        <fullName evidence="5">P-loop containing nucleoside triphosphate hydrolase protein</fullName>
    </submittedName>
</protein>
<dbReference type="GO" id="GO:0019205">
    <property type="term" value="F:nucleobase-containing compound kinase activity"/>
    <property type="evidence" value="ECO:0007669"/>
    <property type="project" value="InterPro"/>
</dbReference>
<dbReference type="Proteomes" id="UP000799291">
    <property type="component" value="Unassembled WGS sequence"/>
</dbReference>
<dbReference type="Pfam" id="PF00406">
    <property type="entry name" value="ADK"/>
    <property type="match status" value="1"/>
</dbReference>
<dbReference type="EMBL" id="MU005575">
    <property type="protein sequence ID" value="KAF2687488.1"/>
    <property type="molecule type" value="Genomic_DNA"/>
</dbReference>
<keyword evidence="6" id="KW-1185">Reference proteome</keyword>
<name>A0A6G1JAP5_9PLEO</name>
<dbReference type="InterPro" id="IPR027417">
    <property type="entry name" value="P-loop_NTPase"/>
</dbReference>
<evidence type="ECO:0000256" key="3">
    <source>
        <dbReference type="ARBA" id="ARBA00022777"/>
    </source>
</evidence>
<evidence type="ECO:0000256" key="1">
    <source>
        <dbReference type="ARBA" id="ARBA00022679"/>
    </source>
</evidence>
<dbReference type="PANTHER" id="PTHR23359">
    <property type="entry name" value="NUCLEOTIDE KINASE"/>
    <property type="match status" value="1"/>
</dbReference>
<dbReference type="HAMAP" id="MF_00235">
    <property type="entry name" value="Adenylate_kinase_Adk"/>
    <property type="match status" value="1"/>
</dbReference>
<reference evidence="5" key="1">
    <citation type="journal article" date="2020" name="Stud. Mycol.">
        <title>101 Dothideomycetes genomes: a test case for predicting lifestyles and emergence of pathogens.</title>
        <authorList>
            <person name="Haridas S."/>
            <person name="Albert R."/>
            <person name="Binder M."/>
            <person name="Bloem J."/>
            <person name="Labutti K."/>
            <person name="Salamov A."/>
            <person name="Andreopoulos B."/>
            <person name="Baker S."/>
            <person name="Barry K."/>
            <person name="Bills G."/>
            <person name="Bluhm B."/>
            <person name="Cannon C."/>
            <person name="Castanera R."/>
            <person name="Culley D."/>
            <person name="Daum C."/>
            <person name="Ezra D."/>
            <person name="Gonzalez J."/>
            <person name="Henrissat B."/>
            <person name="Kuo A."/>
            <person name="Liang C."/>
            <person name="Lipzen A."/>
            <person name="Lutzoni F."/>
            <person name="Magnuson J."/>
            <person name="Mondo S."/>
            <person name="Nolan M."/>
            <person name="Ohm R."/>
            <person name="Pangilinan J."/>
            <person name="Park H.-J."/>
            <person name="Ramirez L."/>
            <person name="Alfaro M."/>
            <person name="Sun H."/>
            <person name="Tritt A."/>
            <person name="Yoshinaga Y."/>
            <person name="Zwiers L.-H."/>
            <person name="Turgeon B."/>
            <person name="Goodwin S."/>
            <person name="Spatafora J."/>
            <person name="Crous P."/>
            <person name="Grigoriev I."/>
        </authorList>
    </citation>
    <scope>NUCLEOTIDE SEQUENCE</scope>
    <source>
        <strain evidence="5">CBS 122367</strain>
    </source>
</reference>
<comment type="similarity">
    <text evidence="4">Belongs to the adenylate kinase family.</text>
</comment>
<keyword evidence="3 4" id="KW-0418">Kinase</keyword>
<dbReference type="Gene3D" id="3.40.50.300">
    <property type="entry name" value="P-loop containing nucleotide triphosphate hydrolases"/>
    <property type="match status" value="1"/>
</dbReference>
<keyword evidence="2" id="KW-0547">Nucleotide-binding</keyword>
<keyword evidence="1 4" id="KW-0808">Transferase</keyword>
<evidence type="ECO:0000313" key="5">
    <source>
        <dbReference type="EMBL" id="KAF2687488.1"/>
    </source>
</evidence>
<proteinExistence type="inferred from homology"/>
<keyword evidence="5" id="KW-0378">Hydrolase</keyword>
<dbReference type="InterPro" id="IPR000850">
    <property type="entry name" value="Adenylat/UMP-CMP_kin"/>
</dbReference>
<feature type="non-terminal residue" evidence="5">
    <location>
        <position position="1"/>
    </location>
</feature>
<dbReference type="SUPFAM" id="SSF52540">
    <property type="entry name" value="P-loop containing nucleoside triphosphate hydrolases"/>
    <property type="match status" value="1"/>
</dbReference>
<dbReference type="PRINTS" id="PR00094">
    <property type="entry name" value="ADENYLTKNASE"/>
</dbReference>
<accession>A0A6G1JAP5</accession>
<dbReference type="GO" id="GO:0006139">
    <property type="term" value="P:nucleobase-containing compound metabolic process"/>
    <property type="evidence" value="ECO:0007669"/>
    <property type="project" value="InterPro"/>
</dbReference>
<evidence type="ECO:0000256" key="2">
    <source>
        <dbReference type="ARBA" id="ARBA00022741"/>
    </source>
</evidence>
<dbReference type="GO" id="GO:0016787">
    <property type="term" value="F:hydrolase activity"/>
    <property type="evidence" value="ECO:0007669"/>
    <property type="project" value="UniProtKB-KW"/>
</dbReference>